<keyword evidence="2" id="KW-0645">Protease</keyword>
<feature type="compositionally biased region" description="Acidic residues" evidence="9">
    <location>
        <begin position="728"/>
        <end position="753"/>
    </location>
</feature>
<dbReference type="Gene3D" id="3.40.710.10">
    <property type="entry name" value="DD-peptidase/beta-lactamase superfamily"/>
    <property type="match status" value="1"/>
</dbReference>
<feature type="region of interest" description="Disordered" evidence="9">
    <location>
        <begin position="671"/>
        <end position="800"/>
    </location>
</feature>
<proteinExistence type="predicted"/>
<dbReference type="SUPFAM" id="SSF53955">
    <property type="entry name" value="Lysozyme-like"/>
    <property type="match status" value="1"/>
</dbReference>
<dbReference type="RefSeq" id="WP_068706909.1">
    <property type="nucleotide sequence ID" value="NZ_BAAAXQ010000005.1"/>
</dbReference>
<feature type="compositionally biased region" description="Low complexity" evidence="9">
    <location>
        <begin position="675"/>
        <end position="699"/>
    </location>
</feature>
<keyword evidence="14" id="KW-1185">Reference proteome</keyword>
<dbReference type="NCBIfam" id="TIGR02074">
    <property type="entry name" value="PBP_1a_fam"/>
    <property type="match status" value="1"/>
</dbReference>
<feature type="compositionally biased region" description="Acidic residues" evidence="9">
    <location>
        <begin position="784"/>
        <end position="800"/>
    </location>
</feature>
<evidence type="ECO:0000259" key="11">
    <source>
        <dbReference type="Pfam" id="PF00905"/>
    </source>
</evidence>
<evidence type="ECO:0000256" key="8">
    <source>
        <dbReference type="ARBA" id="ARBA00049902"/>
    </source>
</evidence>
<reference evidence="13 14" key="1">
    <citation type="journal article" date="2019" name="Int. J. Syst. Evol. Microbiol.">
        <title>The Global Catalogue of Microorganisms (GCM) 10K type strain sequencing project: providing services to taxonomists for standard genome sequencing and annotation.</title>
        <authorList>
            <consortium name="The Broad Institute Genomics Platform"/>
            <consortium name="The Broad Institute Genome Sequencing Center for Infectious Disease"/>
            <person name="Wu L."/>
            <person name="Ma J."/>
        </authorList>
    </citation>
    <scope>NUCLEOTIDE SEQUENCE [LARGE SCALE GENOMIC DNA]</scope>
    <source>
        <strain evidence="13 14">JCM 8736</strain>
    </source>
</reference>
<evidence type="ECO:0000259" key="12">
    <source>
        <dbReference type="Pfam" id="PF00912"/>
    </source>
</evidence>
<evidence type="ECO:0000256" key="2">
    <source>
        <dbReference type="ARBA" id="ARBA00022670"/>
    </source>
</evidence>
<dbReference type="InterPro" id="IPR023346">
    <property type="entry name" value="Lysozyme-like_dom_sf"/>
</dbReference>
<comment type="caution">
    <text evidence="13">The sequence shown here is derived from an EMBL/GenBank/DDBJ whole genome shotgun (WGS) entry which is preliminary data.</text>
</comment>
<dbReference type="InterPro" id="IPR036950">
    <property type="entry name" value="PBP_transglycosylase"/>
</dbReference>
<evidence type="ECO:0000256" key="4">
    <source>
        <dbReference type="ARBA" id="ARBA00022679"/>
    </source>
</evidence>
<dbReference type="Gene3D" id="1.10.3810.10">
    <property type="entry name" value="Biosynthetic peptidoglycan transglycosylase-like"/>
    <property type="match status" value="1"/>
</dbReference>
<keyword evidence="5" id="KW-0378">Hydrolase</keyword>
<dbReference type="Proteomes" id="UP001501577">
    <property type="component" value="Unassembled WGS sequence"/>
</dbReference>
<feature type="compositionally biased region" description="Acidic residues" evidence="9">
    <location>
        <begin position="700"/>
        <end position="721"/>
    </location>
</feature>
<evidence type="ECO:0000256" key="7">
    <source>
        <dbReference type="ARBA" id="ARBA00034000"/>
    </source>
</evidence>
<evidence type="ECO:0000313" key="13">
    <source>
        <dbReference type="EMBL" id="GAA3008916.1"/>
    </source>
</evidence>
<dbReference type="Pfam" id="PF00905">
    <property type="entry name" value="Transpeptidase"/>
    <property type="match status" value="1"/>
</dbReference>
<feature type="domain" description="Glycosyl transferase family 51" evidence="12">
    <location>
        <begin position="76"/>
        <end position="252"/>
    </location>
</feature>
<feature type="domain" description="Penicillin-binding protein transpeptidase" evidence="11">
    <location>
        <begin position="348"/>
        <end position="643"/>
    </location>
</feature>
<keyword evidence="10" id="KW-0812">Transmembrane</keyword>
<keyword evidence="10" id="KW-0472">Membrane</keyword>
<feature type="compositionally biased region" description="Basic and acidic residues" evidence="9">
    <location>
        <begin position="754"/>
        <end position="768"/>
    </location>
</feature>
<gene>
    <name evidence="13" type="ORF">GCM10019998_01340</name>
</gene>
<keyword evidence="1" id="KW-0121">Carboxypeptidase</keyword>
<evidence type="ECO:0000256" key="9">
    <source>
        <dbReference type="SAM" id="MobiDB-lite"/>
    </source>
</evidence>
<evidence type="ECO:0000313" key="14">
    <source>
        <dbReference type="Proteomes" id="UP001501577"/>
    </source>
</evidence>
<evidence type="ECO:0000256" key="5">
    <source>
        <dbReference type="ARBA" id="ARBA00022801"/>
    </source>
</evidence>
<evidence type="ECO:0000256" key="1">
    <source>
        <dbReference type="ARBA" id="ARBA00022645"/>
    </source>
</evidence>
<sequence>MANQSNSRVSRHQQNSPKKRNVGSILLKIFISLFVFACVVLIAGAGLFMFYAKDAPELSEEELGATVSSKLYAANGEILQDIGSEKREQISPTEVPQQLEDAIVSIEDRRFYKHIGVDPIRIAGSAFSNLTKGGKQGGSTLTQQLIKLSYFSTSEKDQTLKRKAQEAWLAVKLERQKSKQEILTYYINKVYMSNGLYGMQTAAQSFYGKPLNKLSLAQTALLAGMPNAPNYYDPYANQDEAKDRRDTVLYTMLDNGKITQQEYEDAVDTPIDEGLQELEQDDDDWKYYDNYTKEVIKEVEDKTGKDVYRDGLNIYTNLDVDAQKRLYDIVNSDDYVDYPDDKMQVASTLIEPDTGQVKAQIGGRNIKKGTILGNNLAVNTSRDFGSTVKPVVDYGPAFEFKKYPTAKTIVDEPYSYEGSNTQINNWDNSYMGSMTLRKALVLSRNIPAAKLFADVGADSIQGFLENLGIHYKNLNQSNAISSNSDEQDGTKYGISSLKMAAAYAAFANGGTYYEPQYVNKIVYQDGSEETEAFEVEGQKAMEDTTAYMVTDILKDVISDSDGTGTNAAIPGLYQAGKTGTSNYTDEELEKLEGNVSSPSPDSNFVGFTKNYSLAVWTGYNDKMTPVTSESSHVASDVYRELMEYVSSSVENTDWTMPNGLIRIGKELYIRGQEDTPSSSSKTTRRSVPSSSSVPSSQAPESEEPSSEEESTEPSSETEEESSSTTQEETSEEESTEPSSESSEEPSSSEEESSPDEKPDTGSSEKDNGGDEEENNSEDNGGGGSEEEPPTDTADEGEQTE</sequence>
<feature type="transmembrane region" description="Helical" evidence="10">
    <location>
        <begin position="25"/>
        <end position="51"/>
    </location>
</feature>
<name>A0ABN3Y1X1_9ENTE</name>
<dbReference type="InterPro" id="IPR050396">
    <property type="entry name" value="Glycosyltr_51/Transpeptidase"/>
</dbReference>
<evidence type="ECO:0000256" key="3">
    <source>
        <dbReference type="ARBA" id="ARBA00022676"/>
    </source>
</evidence>
<keyword evidence="6" id="KW-0511">Multifunctional enzyme</keyword>
<dbReference type="PANTHER" id="PTHR32282">
    <property type="entry name" value="BINDING PROTEIN TRANSPEPTIDASE, PUTATIVE-RELATED"/>
    <property type="match status" value="1"/>
</dbReference>
<dbReference type="InterPro" id="IPR001460">
    <property type="entry name" value="PCN-bd_Tpept"/>
</dbReference>
<accession>A0ABN3Y1X1</accession>
<keyword evidence="3" id="KW-0328">Glycosyltransferase</keyword>
<evidence type="ECO:0000256" key="10">
    <source>
        <dbReference type="SAM" id="Phobius"/>
    </source>
</evidence>
<dbReference type="InterPro" id="IPR012338">
    <property type="entry name" value="Beta-lactam/transpept-like"/>
</dbReference>
<dbReference type="InterPro" id="IPR001264">
    <property type="entry name" value="Glyco_trans_51"/>
</dbReference>
<comment type="catalytic activity">
    <reaction evidence="8">
        <text>[GlcNAc-(1-&gt;4)-Mur2Ac(oyl-L-Ala-gamma-D-Glu-L-Lys-D-Ala-D-Ala)](n)-di-trans,octa-cis-undecaprenyl diphosphate + beta-D-GlcNAc-(1-&gt;4)-Mur2Ac(oyl-L-Ala-gamma-D-Glu-L-Lys-D-Ala-D-Ala)-di-trans,octa-cis-undecaprenyl diphosphate = [GlcNAc-(1-&gt;4)-Mur2Ac(oyl-L-Ala-gamma-D-Glu-L-Lys-D-Ala-D-Ala)](n+1)-di-trans,octa-cis-undecaprenyl diphosphate + di-trans,octa-cis-undecaprenyl diphosphate + H(+)</text>
        <dbReference type="Rhea" id="RHEA:23708"/>
        <dbReference type="Rhea" id="RHEA-COMP:9602"/>
        <dbReference type="Rhea" id="RHEA-COMP:9603"/>
        <dbReference type="ChEBI" id="CHEBI:15378"/>
        <dbReference type="ChEBI" id="CHEBI:58405"/>
        <dbReference type="ChEBI" id="CHEBI:60033"/>
        <dbReference type="ChEBI" id="CHEBI:78435"/>
        <dbReference type="EC" id="2.4.99.28"/>
    </reaction>
</comment>
<keyword evidence="10" id="KW-1133">Transmembrane helix</keyword>
<comment type="catalytic activity">
    <reaction evidence="7">
        <text>Preferential cleavage: (Ac)2-L-Lys-D-Ala-|-D-Ala. Also transpeptidation of peptidyl-alanyl moieties that are N-acyl substituents of D-alanine.</text>
        <dbReference type="EC" id="3.4.16.4"/>
    </reaction>
</comment>
<dbReference type="SUPFAM" id="SSF56601">
    <property type="entry name" value="beta-lactamase/transpeptidase-like"/>
    <property type="match status" value="1"/>
</dbReference>
<dbReference type="Pfam" id="PF00912">
    <property type="entry name" value="Transgly"/>
    <property type="match status" value="1"/>
</dbReference>
<dbReference type="PANTHER" id="PTHR32282:SF29">
    <property type="entry name" value="PENICILLIN-BINDING PROTEIN 1A"/>
    <property type="match status" value="1"/>
</dbReference>
<dbReference type="EMBL" id="BAAAXQ010000005">
    <property type="protein sequence ID" value="GAA3008916.1"/>
    <property type="molecule type" value="Genomic_DNA"/>
</dbReference>
<organism evidence="13 14">
    <name type="scientific">Tetragenococcus solitarius</name>
    <dbReference type="NCBI Taxonomy" id="71453"/>
    <lineage>
        <taxon>Bacteria</taxon>
        <taxon>Bacillati</taxon>
        <taxon>Bacillota</taxon>
        <taxon>Bacilli</taxon>
        <taxon>Lactobacillales</taxon>
        <taxon>Enterococcaceae</taxon>
        <taxon>Tetragenococcus</taxon>
    </lineage>
</organism>
<evidence type="ECO:0000256" key="6">
    <source>
        <dbReference type="ARBA" id="ARBA00023268"/>
    </source>
</evidence>
<protein>
    <submittedName>
        <fullName evidence="13">PBP1A family penicillin-binding protein</fullName>
    </submittedName>
</protein>
<keyword evidence="4" id="KW-0808">Transferase</keyword>